<gene>
    <name evidence="13" type="ORF">J2S57_006508</name>
</gene>
<feature type="transmembrane region" description="Helical" evidence="10">
    <location>
        <begin position="62"/>
        <end position="83"/>
    </location>
</feature>
<evidence type="ECO:0000256" key="1">
    <source>
        <dbReference type="ARBA" id="ARBA00000085"/>
    </source>
</evidence>
<dbReference type="Pfam" id="PF07730">
    <property type="entry name" value="HisKA_3"/>
    <property type="match status" value="1"/>
</dbReference>
<keyword evidence="4" id="KW-0808">Transferase</keyword>
<evidence type="ECO:0000256" key="8">
    <source>
        <dbReference type="ARBA" id="ARBA00023012"/>
    </source>
</evidence>
<dbReference type="SUPFAM" id="SSF55874">
    <property type="entry name" value="ATPase domain of HSP90 chaperone/DNA topoisomerase II/histidine kinase"/>
    <property type="match status" value="1"/>
</dbReference>
<evidence type="ECO:0000256" key="9">
    <source>
        <dbReference type="SAM" id="MobiDB-lite"/>
    </source>
</evidence>
<evidence type="ECO:0000256" key="2">
    <source>
        <dbReference type="ARBA" id="ARBA00012438"/>
    </source>
</evidence>
<feature type="transmembrane region" description="Helical" evidence="10">
    <location>
        <begin position="9"/>
        <end position="31"/>
    </location>
</feature>
<sequence length="429" mass="45625">MSSSFLQRIGIQVCVCCLSGVVFGLAVVGGAGVGTCLAVAASLAVVAAIWLVVWPRHDARRALLWGSATVSLASWALSLVSAWGGLEGQFSVMEAASLLVLVVLVSRRRSTGRPESAVLVALVLAVVAVPWREPGPHSAFYMSLVAFAAAVSVIIGWSLRESEETGERKLAAVLAAERQDIARDLHDDLAHHVTGILVMAQAAALTTGPDPAARAAFDQIERASVEALESMRRIVSVLRIDDGEVAAARRGPDWPADLEALTQRFEHTTGVKTQLTVEVGDVPPVHRQAVLRVIQEALTNVSRHARDVTRAVVRVDRDRRGLRVVVTDDGRAETGDGPRSTPRNTATGGGFGLIGLRERAKALGGKVRAGRSGGGWQVEVSLPLTPDPLETPRLGASGRPTRSGWSRRPSRHSRPARPARPARAKELSP</sequence>
<organism evidence="13 14">
    <name type="scientific">Kineosporia succinea</name>
    <dbReference type="NCBI Taxonomy" id="84632"/>
    <lineage>
        <taxon>Bacteria</taxon>
        <taxon>Bacillati</taxon>
        <taxon>Actinomycetota</taxon>
        <taxon>Actinomycetes</taxon>
        <taxon>Kineosporiales</taxon>
        <taxon>Kineosporiaceae</taxon>
        <taxon>Kineosporia</taxon>
    </lineage>
</organism>
<evidence type="ECO:0000259" key="12">
    <source>
        <dbReference type="Pfam" id="PF07730"/>
    </source>
</evidence>
<comment type="catalytic activity">
    <reaction evidence="1">
        <text>ATP + protein L-histidine = ADP + protein N-phospho-L-histidine.</text>
        <dbReference type="EC" id="2.7.13.3"/>
    </reaction>
</comment>
<evidence type="ECO:0000256" key="10">
    <source>
        <dbReference type="SAM" id="Phobius"/>
    </source>
</evidence>
<keyword evidence="6 13" id="KW-0418">Kinase</keyword>
<feature type="transmembrane region" description="Helical" evidence="10">
    <location>
        <begin position="37"/>
        <end position="55"/>
    </location>
</feature>
<dbReference type="InterPro" id="IPR050482">
    <property type="entry name" value="Sensor_HK_TwoCompSys"/>
</dbReference>
<dbReference type="EC" id="2.7.13.3" evidence="2"/>
<evidence type="ECO:0000256" key="5">
    <source>
        <dbReference type="ARBA" id="ARBA00022741"/>
    </source>
</evidence>
<dbReference type="InterPro" id="IPR011712">
    <property type="entry name" value="Sig_transdc_His_kin_sub3_dim/P"/>
</dbReference>
<dbReference type="InterPro" id="IPR003594">
    <property type="entry name" value="HATPase_dom"/>
</dbReference>
<feature type="transmembrane region" description="Helical" evidence="10">
    <location>
        <begin position="139"/>
        <end position="159"/>
    </location>
</feature>
<comment type="caution">
    <text evidence="13">The sequence shown here is derived from an EMBL/GenBank/DDBJ whole genome shotgun (WGS) entry which is preliminary data.</text>
</comment>
<evidence type="ECO:0000256" key="6">
    <source>
        <dbReference type="ARBA" id="ARBA00022777"/>
    </source>
</evidence>
<feature type="region of interest" description="Disordered" evidence="9">
    <location>
        <begin position="327"/>
        <end position="351"/>
    </location>
</feature>
<keyword evidence="5" id="KW-0547">Nucleotide-binding</keyword>
<dbReference type="InterPro" id="IPR036890">
    <property type="entry name" value="HATPase_C_sf"/>
</dbReference>
<dbReference type="EMBL" id="JAUSQZ010000001">
    <property type="protein sequence ID" value="MDP9830759.1"/>
    <property type="molecule type" value="Genomic_DNA"/>
</dbReference>
<evidence type="ECO:0000256" key="4">
    <source>
        <dbReference type="ARBA" id="ARBA00022679"/>
    </source>
</evidence>
<dbReference type="PANTHER" id="PTHR24421">
    <property type="entry name" value="NITRATE/NITRITE SENSOR PROTEIN NARX-RELATED"/>
    <property type="match status" value="1"/>
</dbReference>
<dbReference type="Proteomes" id="UP001235712">
    <property type="component" value="Unassembled WGS sequence"/>
</dbReference>
<keyword evidence="7" id="KW-0067">ATP-binding</keyword>
<keyword evidence="3" id="KW-0597">Phosphoprotein</keyword>
<dbReference type="Gene3D" id="3.30.565.10">
    <property type="entry name" value="Histidine kinase-like ATPase, C-terminal domain"/>
    <property type="match status" value="1"/>
</dbReference>
<reference evidence="13 14" key="1">
    <citation type="submission" date="2023-07" db="EMBL/GenBank/DDBJ databases">
        <title>Sequencing the genomes of 1000 actinobacteria strains.</title>
        <authorList>
            <person name="Klenk H.-P."/>
        </authorList>
    </citation>
    <scope>NUCLEOTIDE SEQUENCE [LARGE SCALE GENOMIC DNA]</scope>
    <source>
        <strain evidence="13 14">DSM 44388</strain>
    </source>
</reference>
<keyword evidence="10" id="KW-0472">Membrane</keyword>
<keyword evidence="10" id="KW-1133">Transmembrane helix</keyword>
<dbReference type="RefSeq" id="WP_307249876.1">
    <property type="nucleotide sequence ID" value="NZ_JAUSQZ010000001.1"/>
</dbReference>
<dbReference type="GO" id="GO:0016301">
    <property type="term" value="F:kinase activity"/>
    <property type="evidence" value="ECO:0007669"/>
    <property type="project" value="UniProtKB-KW"/>
</dbReference>
<feature type="domain" description="Signal transduction histidine kinase subgroup 3 dimerisation and phosphoacceptor" evidence="12">
    <location>
        <begin position="177"/>
        <end position="239"/>
    </location>
</feature>
<evidence type="ECO:0000256" key="7">
    <source>
        <dbReference type="ARBA" id="ARBA00022840"/>
    </source>
</evidence>
<feature type="transmembrane region" description="Helical" evidence="10">
    <location>
        <begin position="117"/>
        <end position="133"/>
    </location>
</feature>
<keyword evidence="8" id="KW-0902">Two-component regulatory system</keyword>
<dbReference type="PANTHER" id="PTHR24421:SF10">
    <property type="entry name" value="NITRATE_NITRITE SENSOR PROTEIN NARQ"/>
    <property type="match status" value="1"/>
</dbReference>
<proteinExistence type="predicted"/>
<keyword evidence="10" id="KW-0812">Transmembrane</keyword>
<keyword evidence="14" id="KW-1185">Reference proteome</keyword>
<dbReference type="CDD" id="cd16917">
    <property type="entry name" value="HATPase_UhpB-NarQ-NarX-like"/>
    <property type="match status" value="1"/>
</dbReference>
<feature type="compositionally biased region" description="Basic and acidic residues" evidence="9">
    <location>
        <begin position="327"/>
        <end position="336"/>
    </location>
</feature>
<evidence type="ECO:0000256" key="3">
    <source>
        <dbReference type="ARBA" id="ARBA00022553"/>
    </source>
</evidence>
<feature type="compositionally biased region" description="Basic residues" evidence="9">
    <location>
        <begin position="408"/>
        <end position="422"/>
    </location>
</feature>
<feature type="region of interest" description="Disordered" evidence="9">
    <location>
        <begin position="365"/>
        <end position="429"/>
    </location>
</feature>
<protein>
    <recommendedName>
        <fullName evidence="2">histidine kinase</fullName>
        <ecNumber evidence="2">2.7.13.3</ecNumber>
    </recommendedName>
</protein>
<feature type="domain" description="Histidine kinase/HSP90-like ATPase" evidence="11">
    <location>
        <begin position="289"/>
        <end position="385"/>
    </location>
</feature>
<dbReference type="Gene3D" id="1.20.5.1930">
    <property type="match status" value="1"/>
</dbReference>
<feature type="transmembrane region" description="Helical" evidence="10">
    <location>
        <begin position="89"/>
        <end position="105"/>
    </location>
</feature>
<name>A0ABT9PED8_9ACTN</name>
<dbReference type="Pfam" id="PF02518">
    <property type="entry name" value="HATPase_c"/>
    <property type="match status" value="1"/>
</dbReference>
<evidence type="ECO:0000313" key="14">
    <source>
        <dbReference type="Proteomes" id="UP001235712"/>
    </source>
</evidence>
<accession>A0ABT9PED8</accession>
<evidence type="ECO:0000313" key="13">
    <source>
        <dbReference type="EMBL" id="MDP9830759.1"/>
    </source>
</evidence>
<evidence type="ECO:0000259" key="11">
    <source>
        <dbReference type="Pfam" id="PF02518"/>
    </source>
</evidence>